<organism evidence="8 9">
    <name type="scientific">Caenorhabditis japonica</name>
    <dbReference type="NCBI Taxonomy" id="281687"/>
    <lineage>
        <taxon>Eukaryota</taxon>
        <taxon>Metazoa</taxon>
        <taxon>Ecdysozoa</taxon>
        <taxon>Nematoda</taxon>
        <taxon>Chromadorea</taxon>
        <taxon>Rhabditida</taxon>
        <taxon>Rhabditina</taxon>
        <taxon>Rhabditomorpha</taxon>
        <taxon>Rhabditoidea</taxon>
        <taxon>Rhabditidae</taxon>
        <taxon>Peloderinae</taxon>
        <taxon>Caenorhabditis</taxon>
    </lineage>
</organism>
<evidence type="ECO:0000313" key="8">
    <source>
        <dbReference type="EnsemblMetazoa" id="CJA14203.1"/>
    </source>
</evidence>
<dbReference type="PIRSF" id="PIRSF037759">
    <property type="entry name" value="Histone_Asf1"/>
    <property type="match status" value="1"/>
</dbReference>
<evidence type="ECO:0000313" key="9">
    <source>
        <dbReference type="Proteomes" id="UP000005237"/>
    </source>
</evidence>
<feature type="compositionally biased region" description="Acidic residues" evidence="7">
    <location>
        <begin position="230"/>
        <end position="240"/>
    </location>
</feature>
<dbReference type="GO" id="GO:0006334">
    <property type="term" value="P:nucleosome assembly"/>
    <property type="evidence" value="ECO:0007669"/>
    <property type="project" value="InterPro"/>
</dbReference>
<dbReference type="OMA" id="CSYDERE"/>
<dbReference type="SUPFAM" id="SSF101546">
    <property type="entry name" value="ASF1-like"/>
    <property type="match status" value="1"/>
</dbReference>
<evidence type="ECO:0000256" key="1">
    <source>
        <dbReference type="ARBA" id="ARBA00004123"/>
    </source>
</evidence>
<dbReference type="InterPro" id="IPR006818">
    <property type="entry name" value="ASF1-like"/>
</dbReference>
<dbReference type="GO" id="GO:0042393">
    <property type="term" value="F:histone binding"/>
    <property type="evidence" value="ECO:0007669"/>
    <property type="project" value="InterPro"/>
</dbReference>
<keyword evidence="5" id="KW-0143">Chaperone</keyword>
<dbReference type="GO" id="GO:0006335">
    <property type="term" value="P:DNA replication-dependent chromatin assembly"/>
    <property type="evidence" value="ECO:0007669"/>
    <property type="project" value="TreeGrafter"/>
</dbReference>
<reference evidence="9" key="1">
    <citation type="submission" date="2010-08" db="EMBL/GenBank/DDBJ databases">
        <authorList>
            <consortium name="Caenorhabditis japonica Sequencing Consortium"/>
            <person name="Wilson R.K."/>
        </authorList>
    </citation>
    <scope>NUCLEOTIDE SEQUENCE [LARGE SCALE GENOMIC DNA]</scope>
    <source>
        <strain evidence="9">DF5081</strain>
    </source>
</reference>
<evidence type="ECO:0000256" key="3">
    <source>
        <dbReference type="ARBA" id="ARBA00023015"/>
    </source>
</evidence>
<dbReference type="PANTHER" id="PTHR12040">
    <property type="entry name" value="ANTI-SILENCING PROTEIN 1"/>
    <property type="match status" value="1"/>
</dbReference>
<dbReference type="GO" id="GO:0005634">
    <property type="term" value="C:nucleus"/>
    <property type="evidence" value="ECO:0007669"/>
    <property type="project" value="UniProtKB-SubCell"/>
</dbReference>
<dbReference type="GO" id="GO:0000785">
    <property type="term" value="C:chromatin"/>
    <property type="evidence" value="ECO:0007669"/>
    <property type="project" value="TreeGrafter"/>
</dbReference>
<dbReference type="EnsemblMetazoa" id="CJA14203.1">
    <property type="protein sequence ID" value="CJA14203.1"/>
    <property type="gene ID" value="WBGene00133407"/>
</dbReference>
<dbReference type="FunFam" id="2.60.40.1490:FF:000001">
    <property type="entry name" value="Histone chaperone ASF1"/>
    <property type="match status" value="1"/>
</dbReference>
<dbReference type="InterPro" id="IPR017282">
    <property type="entry name" value="Hist_deposition_Asf1"/>
</dbReference>
<evidence type="ECO:0008006" key="10">
    <source>
        <dbReference type="Google" id="ProtNLM"/>
    </source>
</evidence>
<evidence type="ECO:0000256" key="4">
    <source>
        <dbReference type="ARBA" id="ARBA00023163"/>
    </source>
</evidence>
<keyword evidence="3" id="KW-0805">Transcription regulation</keyword>
<dbReference type="Gene3D" id="2.60.40.1490">
    <property type="entry name" value="Histone chaperone ASF1-like"/>
    <property type="match status" value="1"/>
</dbReference>
<evidence type="ECO:0000256" key="6">
    <source>
        <dbReference type="ARBA" id="ARBA00023242"/>
    </source>
</evidence>
<proteinExistence type="inferred from homology"/>
<accession>A0A8R1I174</accession>
<keyword evidence="4" id="KW-0804">Transcription</keyword>
<feature type="region of interest" description="Disordered" evidence="7">
    <location>
        <begin position="156"/>
        <end position="268"/>
    </location>
</feature>
<protein>
    <recommendedName>
        <fullName evidence="10">Anti-silencing function protein 1</fullName>
    </recommendedName>
</protein>
<evidence type="ECO:0000256" key="5">
    <source>
        <dbReference type="ARBA" id="ARBA00023186"/>
    </source>
</evidence>
<dbReference type="Proteomes" id="UP000005237">
    <property type="component" value="Unassembled WGS sequence"/>
</dbReference>
<name>A0A8R1I174_CAEJA</name>
<dbReference type="Pfam" id="PF04729">
    <property type="entry name" value="ASF1_hist_chap"/>
    <property type="match status" value="1"/>
</dbReference>
<feature type="compositionally biased region" description="Acidic residues" evidence="7">
    <location>
        <begin position="157"/>
        <end position="166"/>
    </location>
</feature>
<reference evidence="8" key="2">
    <citation type="submission" date="2022-06" db="UniProtKB">
        <authorList>
            <consortium name="EnsemblMetazoa"/>
        </authorList>
    </citation>
    <scope>IDENTIFICATION</scope>
    <source>
        <strain evidence="8">DF5081</strain>
    </source>
</reference>
<dbReference type="PANTHER" id="PTHR12040:SF0">
    <property type="entry name" value="HISTONE CHAPERONE ASF1"/>
    <property type="match status" value="1"/>
</dbReference>
<comment type="similarity">
    <text evidence="2">Belongs to the ASF1 family.</text>
</comment>
<dbReference type="InterPro" id="IPR036747">
    <property type="entry name" value="ASF1-like_sf"/>
</dbReference>
<sequence>MASRVNIVQVQILDNPAMFTDKFKLEITFEVFEHLPHDLEWELVYVGSGTSRDFDQVLDSALVGPIPEGRHKFVFDAEHPDISKIPADDIVGVSVLLLRCKYNDQEFINLGWFVANEYTDEELKENPPAQPRVDKLSRKVETEDLRVTTFPIKWTDEEPAVEPAESEADRVFAEEDLMPLNDEGQEEDEDEEDDDNEMEAATGEDIDLNESFNERMANALDDLNQKQEEGSNDVEMDDEPGVQISNTDAKIADIAAPLSDKTNEEMIH</sequence>
<evidence type="ECO:0000256" key="7">
    <source>
        <dbReference type="SAM" id="MobiDB-lite"/>
    </source>
</evidence>
<keyword evidence="6" id="KW-0539">Nucleus</keyword>
<keyword evidence="9" id="KW-1185">Reference proteome</keyword>
<comment type="subcellular location">
    <subcellularLocation>
        <location evidence="1">Nucleus</location>
    </subcellularLocation>
</comment>
<dbReference type="AlphaFoldDB" id="A0A8R1I174"/>
<dbReference type="GO" id="GO:0006337">
    <property type="term" value="P:nucleosome disassembly"/>
    <property type="evidence" value="ECO:0007669"/>
    <property type="project" value="InterPro"/>
</dbReference>
<feature type="compositionally biased region" description="Acidic residues" evidence="7">
    <location>
        <begin position="183"/>
        <end position="208"/>
    </location>
</feature>
<evidence type="ECO:0000256" key="2">
    <source>
        <dbReference type="ARBA" id="ARBA00006051"/>
    </source>
</evidence>